<organism evidence="2 3">
    <name type="scientific">Halocaridina rubra</name>
    <name type="common">Hawaiian red shrimp</name>
    <dbReference type="NCBI Taxonomy" id="373956"/>
    <lineage>
        <taxon>Eukaryota</taxon>
        <taxon>Metazoa</taxon>
        <taxon>Ecdysozoa</taxon>
        <taxon>Arthropoda</taxon>
        <taxon>Crustacea</taxon>
        <taxon>Multicrustacea</taxon>
        <taxon>Malacostraca</taxon>
        <taxon>Eumalacostraca</taxon>
        <taxon>Eucarida</taxon>
        <taxon>Decapoda</taxon>
        <taxon>Pleocyemata</taxon>
        <taxon>Caridea</taxon>
        <taxon>Atyoidea</taxon>
        <taxon>Atyidae</taxon>
        <taxon>Halocaridina</taxon>
    </lineage>
</organism>
<accession>A0AAN8ZWC3</accession>
<name>A0AAN8ZWC3_HALRR</name>
<evidence type="ECO:0000256" key="1">
    <source>
        <dbReference type="SAM" id="MobiDB-lite"/>
    </source>
</evidence>
<dbReference type="Proteomes" id="UP001381693">
    <property type="component" value="Unassembled WGS sequence"/>
</dbReference>
<evidence type="ECO:0000313" key="3">
    <source>
        <dbReference type="Proteomes" id="UP001381693"/>
    </source>
</evidence>
<feature type="region of interest" description="Disordered" evidence="1">
    <location>
        <begin position="122"/>
        <end position="141"/>
    </location>
</feature>
<sequence length="141" mass="16105">MAVENTVSSAVSMAEEIEPVAVVPMKRRKIIMNWQLCIYCQSTKRGTNLSKATQQVIERMTEAYKVPKTNADNTIHGMLHRIEWDLESITENSPVWHKQCYASFTSRVNFHAMVECYKKKHAQGPPLDQEPDIDVDQAPLT</sequence>
<evidence type="ECO:0000313" key="2">
    <source>
        <dbReference type="EMBL" id="KAK7065859.1"/>
    </source>
</evidence>
<reference evidence="2 3" key="1">
    <citation type="submission" date="2023-11" db="EMBL/GenBank/DDBJ databases">
        <title>Halocaridina rubra genome assembly.</title>
        <authorList>
            <person name="Smith C."/>
        </authorList>
    </citation>
    <scope>NUCLEOTIDE SEQUENCE [LARGE SCALE GENOMIC DNA]</scope>
    <source>
        <strain evidence="2">EP-1</strain>
        <tissue evidence="2">Whole</tissue>
    </source>
</reference>
<dbReference type="AlphaFoldDB" id="A0AAN8ZWC3"/>
<comment type="caution">
    <text evidence="2">The sequence shown here is derived from an EMBL/GenBank/DDBJ whole genome shotgun (WGS) entry which is preliminary data.</text>
</comment>
<dbReference type="EMBL" id="JAXCGZ010019730">
    <property type="protein sequence ID" value="KAK7065859.1"/>
    <property type="molecule type" value="Genomic_DNA"/>
</dbReference>
<keyword evidence="3" id="KW-1185">Reference proteome</keyword>
<gene>
    <name evidence="2" type="ORF">SK128_010682</name>
</gene>
<protein>
    <submittedName>
        <fullName evidence="2">Uncharacterized protein</fullName>
    </submittedName>
</protein>
<proteinExistence type="predicted"/>